<sequence length="348" mass="37099">MKTAGHGIELARSGRWATTIAAALMAAGCGGGSDDAPATTTAAAVSTEKPVEQPILTMPTSTYTGMYAQAFQRINEARIAAGVSALKQSVELDRAAQAHAEYLAYHNLTGHYQSSLDALFTGTNHVDRALAQKYKNTVTVEVVSTAARDYSGANHVDLHLNSVYHLLGALLPNANEIGIGVSWPSAIGQVSLSITTGTTDSRLMPVKYPIVWPADKAINTARQFVPAIERPNPLPDIATNFSVTVGSPVMYCRRLDLKAPLTVTSAKLVDRLTQAPQPVYVLRHGTASVSGAIRADVLLDPNPADISKQCIFLIPKTPLDVRRTYDVTVTSIEQGVSSETTWAFVTGD</sequence>
<gene>
    <name evidence="2" type="ORF">FHW18_004731</name>
</gene>
<reference evidence="2 3" key="1">
    <citation type="submission" date="2020-07" db="EMBL/GenBank/DDBJ databases">
        <title>Genomic Encyclopedia of Type Strains, Phase IV (KMG-V): Genome sequencing to study the core and pangenomes of soil and plant-associated prokaryotes.</title>
        <authorList>
            <person name="Whitman W."/>
        </authorList>
    </citation>
    <scope>NUCLEOTIDE SEQUENCE [LARGE SCALE GENOMIC DNA]</scope>
    <source>
        <strain evidence="2 3">SAS40</strain>
    </source>
</reference>
<dbReference type="Gene3D" id="3.40.33.10">
    <property type="entry name" value="CAP"/>
    <property type="match status" value="1"/>
</dbReference>
<proteinExistence type="predicted"/>
<comment type="caution">
    <text evidence="2">The sequence shown here is derived from an EMBL/GenBank/DDBJ whole genome shotgun (WGS) entry which is preliminary data.</text>
</comment>
<dbReference type="InterPro" id="IPR035940">
    <property type="entry name" value="CAP_sf"/>
</dbReference>
<dbReference type="Proteomes" id="UP000542125">
    <property type="component" value="Unassembled WGS sequence"/>
</dbReference>
<protein>
    <submittedName>
        <fullName evidence="2">Uncharacterized protein YkwD</fullName>
    </submittedName>
</protein>
<accession>A0A7Y9LMY9</accession>
<evidence type="ECO:0000313" key="2">
    <source>
        <dbReference type="EMBL" id="NYE85424.1"/>
    </source>
</evidence>
<name>A0A7Y9LMY9_9BURK</name>
<dbReference type="PROSITE" id="PS51257">
    <property type="entry name" value="PROKAR_LIPOPROTEIN"/>
    <property type="match status" value="1"/>
</dbReference>
<evidence type="ECO:0000313" key="3">
    <source>
        <dbReference type="Proteomes" id="UP000542125"/>
    </source>
</evidence>
<dbReference type="AlphaFoldDB" id="A0A7Y9LMY9"/>
<keyword evidence="3" id="KW-1185">Reference proteome</keyword>
<dbReference type="RefSeq" id="WP_179589376.1">
    <property type="nucleotide sequence ID" value="NZ_JACBYR010000002.1"/>
</dbReference>
<evidence type="ECO:0000259" key="1">
    <source>
        <dbReference type="Pfam" id="PF00188"/>
    </source>
</evidence>
<dbReference type="InterPro" id="IPR014044">
    <property type="entry name" value="CAP_dom"/>
</dbReference>
<dbReference type="CDD" id="cd05379">
    <property type="entry name" value="CAP_bacterial"/>
    <property type="match status" value="1"/>
</dbReference>
<organism evidence="2 3">
    <name type="scientific">Pigmentiphaga litoralis</name>
    <dbReference type="NCBI Taxonomy" id="516702"/>
    <lineage>
        <taxon>Bacteria</taxon>
        <taxon>Pseudomonadati</taxon>
        <taxon>Pseudomonadota</taxon>
        <taxon>Betaproteobacteria</taxon>
        <taxon>Burkholderiales</taxon>
        <taxon>Alcaligenaceae</taxon>
        <taxon>Pigmentiphaga</taxon>
    </lineage>
</organism>
<dbReference type="SUPFAM" id="SSF55797">
    <property type="entry name" value="PR-1-like"/>
    <property type="match status" value="1"/>
</dbReference>
<feature type="domain" description="SCP" evidence="1">
    <location>
        <begin position="72"/>
        <end position="182"/>
    </location>
</feature>
<dbReference type="Pfam" id="PF00188">
    <property type="entry name" value="CAP"/>
    <property type="match status" value="1"/>
</dbReference>
<dbReference type="EMBL" id="JACBYR010000002">
    <property type="protein sequence ID" value="NYE85424.1"/>
    <property type="molecule type" value="Genomic_DNA"/>
</dbReference>